<dbReference type="InterPro" id="IPR030934">
    <property type="entry name" value="Intein_C"/>
</dbReference>
<dbReference type="InterPro" id="IPR036844">
    <property type="entry name" value="Hint_dom_sf"/>
</dbReference>
<sequence>MLVVHGLWHRGHLALWAEDPAAPTEPPRRSGRPPKERPHPFAAPAGDLAAALGDLAAKATQTTAVLGLPTAAGRPVDSPELVRPEPPARAPMALASWRVPVLELAPDDAFPLLRALDDDELRYGASLRHLAEVADFAIDLVRRGRLLPTLSTAADGAFALWRPLLTGADAAWAQSLAAALPPATRAAGGSPAEVTAAALDALVDAAARITGTRIAGGRGTATGAWLAALTGYERRFTADPAGIAALGAELAEWQRDAAGGAVRACFRLVEPPSDEVQDWRVEFALQAADEPSLVVDAERVWRSRGALRALARHLDAPRETLLTELGRASRLWPELDDALRTAKPSELAVDAAGAHRFLREGAPLLHAAGFGVLLPTWWGKPGSRLGARLNAKTRTAPGTVASRSAVGMSSIVDYKWELALGDEPLSESELRTLAKLKTPLVRLRGQWVELDAKRLAAGLKLLKSGGEMTVGELLHLGLSLEDDPDALPIQAVTADGALGDLLAGQAERHLSPVEPPPGFVGTLRPYQKRGLAWLSFLESLGLGGILADDMGLGKCLLGDTPVFLNGRLVRAEDAWDAYAGPAVSDGEGEWGAPTEPLVTNALSGGPFPGPMVEAPVRRLYRQHVSEPLRRVRLDDGSEVVVTRRHKLLGTHGWTTNISVGDRLCVPARLRWRGEPVDADLTTLLAWQISEGCELPTGAVQISQKDTAVLGRLRRCALDLGDRLGIRVNNPRISLNHKGYGFLGIYSVAYMRYLGRRGYQWGERSAGKAIPDFIVSADDATIALFLREYFTAEGSVLTGMRVVEISSASPQLMRQLSAMLRRFGIWMRVTVKHKRATNGSGIARPYQVGLIGGSSLRLFREHVGFSDATKQSKLAAVCAKPSNTNVEGVPASDLLIQAKDRSGLPARHFGVGPVYFAGTQDASKETAGLALAGFDRILSGEAAAEYARRPRTKWTAAVTDAYRSLDVEGLGDLRDALAWRAGSEVHFARVVAVEDVHHTGWVYDFEVAEHHNFVAGGMLCHNTVQLLALTAGDGPEVGPTLLVCPMSLVGNWQREAAKFAPELRVHVHHGAERPRGAKFAAAVSAADIVVTTYAIAARDAEALGEVAWHRVVVDEAQAIKNAATRQAAAVRALPARHRVAVTGTPVENRLADLWSIMEFANPGLLGAAAAFKKKYAEPVERHGDEEAAERLRRITGPFVLRRLKTDKSIISDLPEKLEMEVLCNLTGEQASLYQAVVDDMMERIESSEGIERRGLVLATMTKLKQVCNHPAQFLHDGTRMSGRSGKLARLEEILDEVLAAGEKALLFTQYAEFGAMLRAHLSGRTGREVLYLHGGVSKKDRDAMVARFQGEGGPSLFVLSLKAGGTGLTLTAANHVVHVDRWWNPAVEDQATDRAYRIGQRRAVQVRKFVCAGTVEEKISEMIRDKRGLAARIVGTGEQWLTEMSTSELRSLFALEAGAVVE</sequence>
<dbReference type="Gene3D" id="2.170.16.10">
    <property type="entry name" value="Hedgehog/Intein (Hint) domain"/>
    <property type="match status" value="1"/>
</dbReference>
<comment type="caution">
    <text evidence="8">The sequence shown here is derived from an EMBL/GenBank/DDBJ whole genome shotgun (WGS) entry which is preliminary data.</text>
</comment>
<dbReference type="SUPFAM" id="SSF51294">
    <property type="entry name" value="Hedgehog/intein (Hint) domain"/>
    <property type="match status" value="1"/>
</dbReference>
<evidence type="ECO:0000313" key="8">
    <source>
        <dbReference type="EMBL" id="GLI01249.1"/>
    </source>
</evidence>
<dbReference type="InterPro" id="IPR014001">
    <property type="entry name" value="Helicase_ATP-bd"/>
</dbReference>
<dbReference type="SUPFAM" id="SSF55608">
    <property type="entry name" value="Homing endonucleases"/>
    <property type="match status" value="1"/>
</dbReference>
<evidence type="ECO:0000256" key="3">
    <source>
        <dbReference type="ARBA" id="ARBA00023000"/>
    </source>
</evidence>
<dbReference type="SMART" id="SM00305">
    <property type="entry name" value="HintC"/>
    <property type="match status" value="1"/>
</dbReference>
<dbReference type="PROSITE" id="PS51192">
    <property type="entry name" value="HELICASE_ATP_BIND_1"/>
    <property type="match status" value="1"/>
</dbReference>
<dbReference type="PANTHER" id="PTHR10799">
    <property type="entry name" value="SNF2/RAD54 HELICASE FAMILY"/>
    <property type="match status" value="1"/>
</dbReference>
<dbReference type="Gene3D" id="3.40.50.10810">
    <property type="entry name" value="Tandem AAA-ATPase domain"/>
    <property type="match status" value="2"/>
</dbReference>
<feature type="region of interest" description="Disordered" evidence="4">
    <location>
        <begin position="19"/>
        <end position="44"/>
    </location>
</feature>
<keyword evidence="3" id="KW-0651">Protein splicing</keyword>
<evidence type="ECO:0000256" key="1">
    <source>
        <dbReference type="ARBA" id="ARBA00022801"/>
    </source>
</evidence>
<dbReference type="PROSITE" id="PS50817">
    <property type="entry name" value="INTEIN_N_TER"/>
    <property type="match status" value="1"/>
</dbReference>
<dbReference type="NCBIfam" id="TIGR01443">
    <property type="entry name" value="intein_Cterm"/>
    <property type="match status" value="1"/>
</dbReference>
<dbReference type="SUPFAM" id="SSF52540">
    <property type="entry name" value="P-loop containing nucleoside triphosphate hydrolases"/>
    <property type="match status" value="3"/>
</dbReference>
<protein>
    <recommendedName>
        <fullName evidence="10">Helicase</fullName>
    </recommendedName>
</protein>
<feature type="domain" description="Helicase ATP-binding" evidence="6">
    <location>
        <begin position="1002"/>
        <end position="1162"/>
    </location>
</feature>
<dbReference type="Gene3D" id="3.10.28.10">
    <property type="entry name" value="Homing endonucleases"/>
    <property type="match status" value="1"/>
</dbReference>
<dbReference type="PRINTS" id="PR00379">
    <property type="entry name" value="INTEIN"/>
</dbReference>
<dbReference type="Pfam" id="PF12419">
    <property type="entry name" value="DUF3670"/>
    <property type="match status" value="1"/>
</dbReference>
<dbReference type="Pfam" id="PF00176">
    <property type="entry name" value="SNF2-rel_dom"/>
    <property type="match status" value="1"/>
</dbReference>
<evidence type="ECO:0000259" key="6">
    <source>
        <dbReference type="PROSITE" id="PS51192"/>
    </source>
</evidence>
<dbReference type="Gene3D" id="3.40.50.300">
    <property type="entry name" value="P-loop containing nucleotide triphosphate hydrolases"/>
    <property type="match status" value="1"/>
</dbReference>
<dbReference type="PROSITE" id="PS50819">
    <property type="entry name" value="INTEIN_ENDONUCLEASE"/>
    <property type="match status" value="1"/>
</dbReference>
<dbReference type="InterPro" id="IPR038718">
    <property type="entry name" value="SNF2-like_sf"/>
</dbReference>
<organism evidence="8 9">
    <name type="scientific">Phytohabitans aurantiacus</name>
    <dbReference type="NCBI Taxonomy" id="3016789"/>
    <lineage>
        <taxon>Bacteria</taxon>
        <taxon>Bacillati</taxon>
        <taxon>Actinomycetota</taxon>
        <taxon>Actinomycetes</taxon>
        <taxon>Micromonosporales</taxon>
        <taxon>Micromonosporaceae</taxon>
    </lineage>
</organism>
<evidence type="ECO:0008006" key="10">
    <source>
        <dbReference type="Google" id="ProtNLM"/>
    </source>
</evidence>
<feature type="domain" description="DOD-type homing endonuclease" evidence="5">
    <location>
        <begin position="683"/>
        <end position="824"/>
    </location>
</feature>
<evidence type="ECO:0000259" key="5">
    <source>
        <dbReference type="PROSITE" id="PS50819"/>
    </source>
</evidence>
<accession>A0ABQ5R384</accession>
<evidence type="ECO:0000313" key="9">
    <source>
        <dbReference type="Proteomes" id="UP001144280"/>
    </source>
</evidence>
<evidence type="ECO:0000256" key="4">
    <source>
        <dbReference type="SAM" id="MobiDB-lite"/>
    </source>
</evidence>
<dbReference type="InterPro" id="IPR001650">
    <property type="entry name" value="Helicase_C-like"/>
</dbReference>
<gene>
    <name evidence="8" type="ORF">Pa4123_65250</name>
</gene>
<evidence type="ECO:0000259" key="7">
    <source>
        <dbReference type="PROSITE" id="PS51194"/>
    </source>
</evidence>
<dbReference type="InterPro" id="IPR027434">
    <property type="entry name" value="Homing_endonucl"/>
</dbReference>
<dbReference type="SMART" id="SM00487">
    <property type="entry name" value="DEXDc"/>
    <property type="match status" value="1"/>
</dbReference>
<dbReference type="InterPro" id="IPR003586">
    <property type="entry name" value="Hint_dom_C"/>
</dbReference>
<name>A0ABQ5R384_9ACTN</name>
<keyword evidence="1" id="KW-0378">Hydrolase</keyword>
<dbReference type="InterPro" id="IPR006141">
    <property type="entry name" value="Intein_N"/>
</dbReference>
<feature type="domain" description="Helicase C-terminal" evidence="7">
    <location>
        <begin position="1288"/>
        <end position="1444"/>
    </location>
</feature>
<reference evidence="8" key="1">
    <citation type="submission" date="2022-12" db="EMBL/GenBank/DDBJ databases">
        <title>New Phytohabitans aurantiacus sp. RD004123 nov., an actinomycete isolated from soil.</title>
        <authorList>
            <person name="Triningsih D.W."/>
            <person name="Harunari E."/>
            <person name="Igarashi Y."/>
        </authorList>
    </citation>
    <scope>NUCLEOTIDE SEQUENCE</scope>
    <source>
        <strain evidence="8">RD004123</strain>
    </source>
</reference>
<proteinExistence type="predicted"/>
<dbReference type="InterPro" id="IPR006142">
    <property type="entry name" value="INTEIN"/>
</dbReference>
<dbReference type="InterPro" id="IPR022138">
    <property type="entry name" value="DUF3670"/>
</dbReference>
<dbReference type="Pfam" id="PF00271">
    <property type="entry name" value="Helicase_C"/>
    <property type="match status" value="1"/>
</dbReference>
<dbReference type="InterPro" id="IPR004042">
    <property type="entry name" value="Intein_endonuc_central"/>
</dbReference>
<dbReference type="RefSeq" id="WP_281902129.1">
    <property type="nucleotide sequence ID" value="NZ_BSDI01000042.1"/>
</dbReference>
<keyword evidence="2" id="KW-0068">Autocatalytic cleavage</keyword>
<dbReference type="InterPro" id="IPR049730">
    <property type="entry name" value="SNF2/RAD54-like_C"/>
</dbReference>
<keyword evidence="9" id="KW-1185">Reference proteome</keyword>
<dbReference type="PROSITE" id="PS51194">
    <property type="entry name" value="HELICASE_CTER"/>
    <property type="match status" value="1"/>
</dbReference>
<dbReference type="PROSITE" id="PS50818">
    <property type="entry name" value="INTEIN_C_TER"/>
    <property type="match status" value="1"/>
</dbReference>
<dbReference type="CDD" id="cd18793">
    <property type="entry name" value="SF2_C_SNF"/>
    <property type="match status" value="1"/>
</dbReference>
<dbReference type="SMART" id="SM00490">
    <property type="entry name" value="HELICc"/>
    <property type="match status" value="1"/>
</dbReference>
<dbReference type="Proteomes" id="UP001144280">
    <property type="component" value="Unassembled WGS sequence"/>
</dbReference>
<dbReference type="InterPro" id="IPR027417">
    <property type="entry name" value="P-loop_NTPase"/>
</dbReference>
<evidence type="ECO:0000256" key="2">
    <source>
        <dbReference type="ARBA" id="ARBA00022813"/>
    </source>
</evidence>
<dbReference type="InterPro" id="IPR000330">
    <property type="entry name" value="SNF2_N"/>
</dbReference>
<dbReference type="CDD" id="cd00081">
    <property type="entry name" value="Hint"/>
    <property type="match status" value="1"/>
</dbReference>
<dbReference type="EMBL" id="BSDI01000042">
    <property type="protein sequence ID" value="GLI01249.1"/>
    <property type="molecule type" value="Genomic_DNA"/>
</dbReference>